<dbReference type="Proteomes" id="UP000254647">
    <property type="component" value="Unassembled WGS sequence"/>
</dbReference>
<protein>
    <submittedName>
        <fullName evidence="2">Uncharacterized protein</fullName>
    </submittedName>
</protein>
<evidence type="ECO:0000256" key="1">
    <source>
        <dbReference type="SAM" id="Phobius"/>
    </source>
</evidence>
<dbReference type="EMBL" id="UFXW01000004">
    <property type="protein sequence ID" value="STC90221.1"/>
    <property type="molecule type" value="Genomic_DNA"/>
</dbReference>
<reference evidence="2 3" key="1">
    <citation type="submission" date="2018-06" db="EMBL/GenBank/DDBJ databases">
        <authorList>
            <consortium name="Pathogen Informatics"/>
            <person name="Doyle S."/>
        </authorList>
    </citation>
    <scope>NUCLEOTIDE SEQUENCE [LARGE SCALE GENOMIC DNA]</scope>
    <source>
        <strain evidence="2 3">NCTC10767</strain>
    </source>
</reference>
<accession>A0A376DIJ9</accession>
<gene>
    <name evidence="2" type="ORF">NCTC10767_05390</name>
</gene>
<keyword evidence="1" id="KW-0812">Transmembrane</keyword>
<evidence type="ECO:0000313" key="3">
    <source>
        <dbReference type="Proteomes" id="UP000254647"/>
    </source>
</evidence>
<organism evidence="2 3">
    <name type="scientific">Escherichia coli</name>
    <dbReference type="NCBI Taxonomy" id="562"/>
    <lineage>
        <taxon>Bacteria</taxon>
        <taxon>Pseudomonadati</taxon>
        <taxon>Pseudomonadota</taxon>
        <taxon>Gammaproteobacteria</taxon>
        <taxon>Enterobacterales</taxon>
        <taxon>Enterobacteriaceae</taxon>
        <taxon>Escherichia</taxon>
    </lineage>
</organism>
<keyword evidence="1" id="KW-1133">Transmembrane helix</keyword>
<evidence type="ECO:0000313" key="2">
    <source>
        <dbReference type="EMBL" id="STC90221.1"/>
    </source>
</evidence>
<feature type="transmembrane region" description="Helical" evidence="1">
    <location>
        <begin position="21"/>
        <end position="43"/>
    </location>
</feature>
<proteinExistence type="predicted"/>
<keyword evidence="1" id="KW-0472">Membrane</keyword>
<sequence length="45" mass="5009">MAVRMEQKKIKCGKRKYTAGAMCFMLFVWLGGVVTLCVLAALITQ</sequence>
<name>A0A376DIJ9_ECOLX</name>
<dbReference type="AlphaFoldDB" id="A0A376DIJ9"/>